<gene>
    <name evidence="3" type="ORF">HPT30_20145</name>
</gene>
<keyword evidence="4" id="KW-1185">Reference proteome</keyword>
<evidence type="ECO:0000313" key="4">
    <source>
        <dbReference type="Proteomes" id="UP000564806"/>
    </source>
</evidence>
<dbReference type="GO" id="GO:0016887">
    <property type="term" value="F:ATP hydrolysis activity"/>
    <property type="evidence" value="ECO:0007669"/>
    <property type="project" value="InterPro"/>
</dbReference>
<dbReference type="RefSeq" id="WP_175373110.1">
    <property type="nucleotide sequence ID" value="NZ_JABWCS010000215.1"/>
</dbReference>
<dbReference type="AlphaFoldDB" id="A0A850EXU1"/>
<dbReference type="GO" id="GO:0006302">
    <property type="term" value="P:double-strand break repair"/>
    <property type="evidence" value="ECO:0007669"/>
    <property type="project" value="InterPro"/>
</dbReference>
<evidence type="ECO:0000259" key="2">
    <source>
        <dbReference type="Pfam" id="PF13476"/>
    </source>
</evidence>
<organism evidence="3 4">
    <name type="scientific">Paenibacillus agri</name>
    <dbReference type="NCBI Taxonomy" id="2744309"/>
    <lineage>
        <taxon>Bacteria</taxon>
        <taxon>Bacillati</taxon>
        <taxon>Bacillota</taxon>
        <taxon>Bacilli</taxon>
        <taxon>Bacillales</taxon>
        <taxon>Paenibacillaceae</taxon>
        <taxon>Paenibacillus</taxon>
    </lineage>
</organism>
<reference evidence="3" key="1">
    <citation type="submission" date="2020-06" db="EMBL/GenBank/DDBJ databases">
        <title>Paenibacillus sp. nov., isolated from soil.</title>
        <authorList>
            <person name="Seo Y.L."/>
        </authorList>
    </citation>
    <scope>NUCLEOTIDE SEQUENCE [LARGE SCALE GENOMIC DNA]</scope>
    <source>
        <strain evidence="3">JW14</strain>
    </source>
</reference>
<evidence type="ECO:0000256" key="1">
    <source>
        <dbReference type="SAM" id="Coils"/>
    </source>
</evidence>
<feature type="domain" description="Rad50/SbcC-type AAA" evidence="2">
    <location>
        <begin position="8"/>
        <end position="259"/>
    </location>
</feature>
<proteinExistence type="predicted"/>
<comment type="caution">
    <text evidence="3">The sequence shown here is derived from an EMBL/GenBank/DDBJ whole genome shotgun (WGS) entry which is preliminary data.</text>
</comment>
<evidence type="ECO:0000313" key="3">
    <source>
        <dbReference type="EMBL" id="NUU62661.1"/>
    </source>
</evidence>
<name>A0A850EXU1_9BACL</name>
<dbReference type="SUPFAM" id="SSF52540">
    <property type="entry name" value="P-loop containing nucleoside triphosphate hydrolases"/>
    <property type="match status" value="1"/>
</dbReference>
<dbReference type="InterPro" id="IPR038729">
    <property type="entry name" value="Rad50/SbcC_AAA"/>
</dbReference>
<protein>
    <submittedName>
        <fullName evidence="3">AAA family ATPase</fullName>
    </submittedName>
</protein>
<dbReference type="Gene3D" id="3.40.50.300">
    <property type="entry name" value="P-loop containing nucleotide triphosphate hydrolases"/>
    <property type="match status" value="1"/>
</dbReference>
<feature type="coiled-coil region" evidence="1">
    <location>
        <begin position="512"/>
        <end position="539"/>
    </location>
</feature>
<dbReference type="EMBL" id="JABWCS010000215">
    <property type="protein sequence ID" value="NUU62661.1"/>
    <property type="molecule type" value="Genomic_DNA"/>
</dbReference>
<accession>A0A850EXU1</accession>
<feature type="coiled-coil region" evidence="1">
    <location>
        <begin position="409"/>
        <end position="480"/>
    </location>
</feature>
<feature type="coiled-coil region" evidence="1">
    <location>
        <begin position="304"/>
        <end position="331"/>
    </location>
</feature>
<dbReference type="Pfam" id="PF13476">
    <property type="entry name" value="AAA_23"/>
    <property type="match status" value="1"/>
</dbReference>
<sequence>MKRIVLERLTLRNFKGVKELVLAVNGGDADVYGDNATGKTTVFDGFVWLLFGKDSQNKADFEIKGLDGAGKVLQHKLEHEVEGVFLIDGRRRTFRRVFSEKWTKKRGAATDAFEGHETNYFIDGVPVKKGEYTAEVDSLIKEDLFKLLTSPSYFNEQLKKEDRRKTLLEVCGDLTDAEVIHGNKELASLPGILSGRDLDSHKKVISSRCSVINKEIKELPVRISEVQRQMPDVAELDEELLKEDIAILRSRVESCEAELSRILSGGEVAVQEKRLREIEGELISIKSRMHSDVLDKLALKRDEVNRMHIEVNRYRREIEDKQQRIQHNERLAAGRQQEADRLRTEFAELKGLVFEHPEGHDSHCSACGQSLPEDQVKAAHDKAEADFNRRLAERKERINASGKAAVAEALKFEQEIVRFQGDIENLKSALQLLQVELSAAEAELTDLRAGVKDPADDPAYASKQAEAVAVQQQIRELKASSDDAAAAVRKSILFQRSEIAGMESDLAKFDGIRRAELRVTELENQERDLAAEYERLQHELFLCEEFTKTKVSMLDAKINSKFKLARFRLFEEQINGGIKEVCDTLYKGVPYDGGLNNAARINVGLDIINTLGEHYGFSAPIFIDNAEGVTKLVKTEGQMIQLIVPPSFEKLPDEVQAHLVSTHGSEDNAKKNWIKRNSTLRVETAQQIQEAI</sequence>
<dbReference type="Proteomes" id="UP000564806">
    <property type="component" value="Unassembled WGS sequence"/>
</dbReference>
<dbReference type="InterPro" id="IPR027417">
    <property type="entry name" value="P-loop_NTPase"/>
</dbReference>
<keyword evidence="1" id="KW-0175">Coiled coil</keyword>